<gene>
    <name evidence="5" type="ORF">EBN03_17540</name>
</gene>
<dbReference type="InterPro" id="IPR016032">
    <property type="entry name" value="Sig_transdc_resp-reg_C-effctor"/>
</dbReference>
<dbReference type="GO" id="GO:0006355">
    <property type="term" value="P:regulation of DNA-templated transcription"/>
    <property type="evidence" value="ECO:0007669"/>
    <property type="project" value="InterPro"/>
</dbReference>
<keyword evidence="1" id="KW-0805">Transcription regulation</keyword>
<keyword evidence="6" id="KW-1185">Reference proteome</keyword>
<dbReference type="PROSITE" id="PS00622">
    <property type="entry name" value="HTH_LUXR_1"/>
    <property type="match status" value="1"/>
</dbReference>
<keyword evidence="3" id="KW-0804">Transcription</keyword>
<dbReference type="Pfam" id="PF00196">
    <property type="entry name" value="GerE"/>
    <property type="match status" value="1"/>
</dbReference>
<sequence length="508" mass="55064">MSSFTREIVCRTSPYSTCGCCLDGCRLEITSVARVCVSSNAACPGDDRSRFEVRPVSDRVINTKRLSERHGAAPPVCSNHCAPNDNSWCARRDHALPDLVPYVPGIDPDTATRFHSRDSPATCGGIQSLLFIYCAVNRPAVIQQAESALASGTRVPDPECLWLSLSVLLYSDKFAEVTLHCERILRTGGRALPRRSVQIAGLVRARARALRGHCLDAAAELQDLLDGGLPAGLRGVAVAWLLEALAGAGETQQANQLLLGDRFGPIDELPDQAHIHAARGAVQWADGRYEQSLAEYLTAGRILADLRVANSAIVAWRSRAALAAVTIGRTELALALAEDELAIARRWGAPGAVGAALRALGLARRDSHSTHVLERAVELLQLADARYELVPALCDLARLHVENAEPIRARTVLVTAIEYAVASGNRAWLEQANALLPLVSERRKSPKLTRQEQKITRLALEGLANKDIAETMFLTIRTVEFHLSNVYRKLGISGRSELRDAISPAECA</sequence>
<evidence type="ECO:0000313" key="5">
    <source>
        <dbReference type="EMBL" id="RMI31187.1"/>
    </source>
</evidence>
<dbReference type="PANTHER" id="PTHR44688">
    <property type="entry name" value="DNA-BINDING TRANSCRIPTIONAL ACTIVATOR DEVR_DOSR"/>
    <property type="match status" value="1"/>
</dbReference>
<protein>
    <submittedName>
        <fullName evidence="5">LuxR family transcriptional regulator</fullName>
    </submittedName>
</protein>
<dbReference type="PRINTS" id="PR00038">
    <property type="entry name" value="HTHLUXR"/>
</dbReference>
<dbReference type="SMART" id="SM00421">
    <property type="entry name" value="HTH_LUXR"/>
    <property type="match status" value="1"/>
</dbReference>
<feature type="domain" description="HTH luxR-type" evidence="4">
    <location>
        <begin position="441"/>
        <end position="508"/>
    </location>
</feature>
<dbReference type="AlphaFoldDB" id="A0A3M2L0E4"/>
<reference evidence="5 6" key="1">
    <citation type="submission" date="2018-10" db="EMBL/GenBank/DDBJ databases">
        <title>Isolation from cow dung.</title>
        <authorList>
            <person name="Ling L."/>
        </authorList>
    </citation>
    <scope>NUCLEOTIDE SEQUENCE [LARGE SCALE GENOMIC DNA]</scope>
    <source>
        <strain evidence="5 6">NEAU-LL90</strain>
    </source>
</reference>
<dbReference type="InterPro" id="IPR036388">
    <property type="entry name" value="WH-like_DNA-bd_sf"/>
</dbReference>
<keyword evidence="2" id="KW-0238">DNA-binding</keyword>
<organism evidence="5 6">
    <name type="scientific">Nocardia stercoris</name>
    <dbReference type="NCBI Taxonomy" id="2483361"/>
    <lineage>
        <taxon>Bacteria</taxon>
        <taxon>Bacillati</taxon>
        <taxon>Actinomycetota</taxon>
        <taxon>Actinomycetes</taxon>
        <taxon>Mycobacteriales</taxon>
        <taxon>Nocardiaceae</taxon>
        <taxon>Nocardia</taxon>
    </lineage>
</organism>
<dbReference type="Proteomes" id="UP000279275">
    <property type="component" value="Unassembled WGS sequence"/>
</dbReference>
<dbReference type="SUPFAM" id="SSF48452">
    <property type="entry name" value="TPR-like"/>
    <property type="match status" value="1"/>
</dbReference>
<evidence type="ECO:0000256" key="2">
    <source>
        <dbReference type="ARBA" id="ARBA00023125"/>
    </source>
</evidence>
<dbReference type="CDD" id="cd06170">
    <property type="entry name" value="LuxR_C_like"/>
    <property type="match status" value="1"/>
</dbReference>
<dbReference type="EMBL" id="RFFH01000007">
    <property type="protein sequence ID" value="RMI31187.1"/>
    <property type="molecule type" value="Genomic_DNA"/>
</dbReference>
<dbReference type="InterPro" id="IPR011990">
    <property type="entry name" value="TPR-like_helical_dom_sf"/>
</dbReference>
<evidence type="ECO:0000259" key="4">
    <source>
        <dbReference type="PROSITE" id="PS50043"/>
    </source>
</evidence>
<dbReference type="GO" id="GO:0003677">
    <property type="term" value="F:DNA binding"/>
    <property type="evidence" value="ECO:0007669"/>
    <property type="project" value="UniProtKB-KW"/>
</dbReference>
<dbReference type="SUPFAM" id="SSF46894">
    <property type="entry name" value="C-terminal effector domain of the bipartite response regulators"/>
    <property type="match status" value="1"/>
</dbReference>
<name>A0A3M2L0E4_9NOCA</name>
<accession>A0A3M2L0E4</accession>
<dbReference type="InterPro" id="IPR000792">
    <property type="entry name" value="Tscrpt_reg_LuxR_C"/>
</dbReference>
<comment type="caution">
    <text evidence="5">The sequence shown here is derived from an EMBL/GenBank/DDBJ whole genome shotgun (WGS) entry which is preliminary data.</text>
</comment>
<evidence type="ECO:0000256" key="1">
    <source>
        <dbReference type="ARBA" id="ARBA00023015"/>
    </source>
</evidence>
<dbReference type="PANTHER" id="PTHR44688:SF16">
    <property type="entry name" value="DNA-BINDING TRANSCRIPTIONAL ACTIVATOR DEVR_DOSR"/>
    <property type="match status" value="1"/>
</dbReference>
<dbReference type="PROSITE" id="PS50043">
    <property type="entry name" value="HTH_LUXR_2"/>
    <property type="match status" value="1"/>
</dbReference>
<evidence type="ECO:0000256" key="3">
    <source>
        <dbReference type="ARBA" id="ARBA00023163"/>
    </source>
</evidence>
<evidence type="ECO:0000313" key="6">
    <source>
        <dbReference type="Proteomes" id="UP000279275"/>
    </source>
</evidence>
<dbReference type="Gene3D" id="1.10.10.10">
    <property type="entry name" value="Winged helix-like DNA-binding domain superfamily/Winged helix DNA-binding domain"/>
    <property type="match status" value="1"/>
</dbReference>
<proteinExistence type="predicted"/>